<comment type="caution">
    <text evidence="8">The sequence shown here is derived from an EMBL/GenBank/DDBJ whole genome shotgun (WGS) entry which is preliminary data.</text>
</comment>
<comment type="subcellular location">
    <subcellularLocation>
        <location evidence="1">Membrane</location>
        <topology evidence="1">Multi-pass membrane protein</topology>
    </subcellularLocation>
</comment>
<evidence type="ECO:0000256" key="4">
    <source>
        <dbReference type="ARBA" id="ARBA00023136"/>
    </source>
</evidence>
<dbReference type="Pfam" id="PF12698">
    <property type="entry name" value="ABC2_membrane_3"/>
    <property type="match status" value="2"/>
</dbReference>
<gene>
    <name evidence="8" type="ORF">CBF31_04245</name>
</gene>
<keyword evidence="2 6" id="KW-0812">Transmembrane</keyword>
<feature type="transmembrane region" description="Helical" evidence="6">
    <location>
        <begin position="744"/>
        <end position="769"/>
    </location>
</feature>
<dbReference type="SUPFAM" id="SSF58104">
    <property type="entry name" value="Methyl-accepting chemotaxis protein (MCP) signaling domain"/>
    <property type="match status" value="1"/>
</dbReference>
<dbReference type="AlphaFoldDB" id="A0A430ADG3"/>
<accession>A0A430ADG3</accession>
<feature type="transmembrane region" description="Helical" evidence="6">
    <location>
        <begin position="705"/>
        <end position="724"/>
    </location>
</feature>
<dbReference type="PANTHER" id="PTHR43077">
    <property type="entry name" value="TRANSPORT PERMEASE YVFS-RELATED"/>
    <property type="match status" value="1"/>
</dbReference>
<evidence type="ECO:0000259" key="7">
    <source>
        <dbReference type="Pfam" id="PF12698"/>
    </source>
</evidence>
<feature type="domain" description="ABC-2 type transporter transmembrane" evidence="7">
    <location>
        <begin position="738"/>
        <end position="881"/>
    </location>
</feature>
<evidence type="ECO:0000313" key="9">
    <source>
        <dbReference type="Proteomes" id="UP000287101"/>
    </source>
</evidence>
<dbReference type="InterPro" id="IPR017500">
    <property type="entry name" value="Phage_infect_YhgE_N"/>
</dbReference>
<dbReference type="OrthoDB" id="9811483at2"/>
<evidence type="ECO:0000256" key="6">
    <source>
        <dbReference type="SAM" id="Phobius"/>
    </source>
</evidence>
<keyword evidence="9" id="KW-1185">Reference proteome</keyword>
<keyword evidence="4 6" id="KW-0472">Membrane</keyword>
<dbReference type="NCBIfam" id="TIGR03062">
    <property type="entry name" value="pip_yhgE_Cterm"/>
    <property type="match status" value="1"/>
</dbReference>
<name>A0A430ADG3_9ENTE</name>
<dbReference type="EMBL" id="NGJY01000001">
    <property type="protein sequence ID" value="RSU05233.1"/>
    <property type="molecule type" value="Genomic_DNA"/>
</dbReference>
<evidence type="ECO:0000313" key="8">
    <source>
        <dbReference type="EMBL" id="RSU05233.1"/>
    </source>
</evidence>
<feature type="domain" description="ABC-2 type transporter transmembrane" evidence="7">
    <location>
        <begin position="27"/>
        <end position="169"/>
    </location>
</feature>
<dbReference type="Proteomes" id="UP000287101">
    <property type="component" value="Unassembled WGS sequence"/>
</dbReference>
<keyword evidence="5" id="KW-0175">Coiled coil</keyword>
<proteinExistence type="predicted"/>
<feature type="transmembrane region" description="Helical" evidence="6">
    <location>
        <begin position="781"/>
        <end position="802"/>
    </location>
</feature>
<keyword evidence="3 6" id="KW-1133">Transmembrane helix</keyword>
<protein>
    <submittedName>
        <fullName evidence="8">Phage infection protein</fullName>
    </submittedName>
</protein>
<evidence type="ECO:0000256" key="1">
    <source>
        <dbReference type="ARBA" id="ARBA00004141"/>
    </source>
</evidence>
<sequence>MKKRFGNVFKLYALDWKRIYKNKLTFMLIMALMVIPSLYAWFNIAALWDPYSNTKDISIAVYSDDKTAEVMGKEINIGDKIIDGLKDNDKVGWRFVDSKKELDKGVKSGKFYGGVYLPENFSENLVSFVSGEMKKPKIVYSVNQKINAIAPKIADKGASGIQDQITTQFIGTVSEGLVKGLNEVGFNLDSNFLAIDKISNKILEFDDNMDKIDEYTQEVIDLNKKMPELKDKLAKANEMTDYMPDINKLGDKIIEVNKMMPTIKENGKVILEVQSKIPEIQNAGRQLNEIDNDFGKVEETMTKGIASAKEGMAVIQQVQSILPEVSDLANSSNALLTSLSNNSEKWPQDFENISNTVVQSLNLVQVTVETARTGLTALEHVKIDETNKDQIADALKNSTDTLKTQVGILEHVANILKVLQEDLLHTNQFDGRIAKLQELGEKLISAGGTVEALEKGVRDGTITGDGLQKRLSAVQGVLGEISQGISTFLSRNIGAEISEAITKVIKVIQDGKTVTGEVIDKDVIGGVSKLLSSTTDTISGAVELLEKYQNELPAMKQELHSANEMLNGNMDLIIDGINKAVEVYQEDLPVVEDKMNLASNFIQNDLPKVEDDLVEKLGLANEKMPQVESALNMAQDMIEKDWPNVKKGIHKAAEVIRTGRKDVDITEVMKLLKADAAKESDFLANPVLIDQHDVYPVPNNGSASAPFYTALCLWVGAVLFSSIATTEFHLSDEDKKKFSRREQFLARMMTFLTVGFFQSLIVALGNLYLLGTYAVSPGFSILFALLVGFVFMIMVYVLVALFGNLGKGGAVIILVLSISGGGGNYPIEMSGKFFQFINPLLPFTHAVNLLREPVGGIYWPNASKALTILIGFGVAFFVFGVIFFPPVQAFFKKLNNNLKEGHILH</sequence>
<feature type="transmembrane region" description="Helical" evidence="6">
    <location>
        <begin position="809"/>
        <end position="827"/>
    </location>
</feature>
<evidence type="ECO:0000256" key="2">
    <source>
        <dbReference type="ARBA" id="ARBA00022692"/>
    </source>
</evidence>
<dbReference type="InterPro" id="IPR013525">
    <property type="entry name" value="ABC2_TM"/>
</dbReference>
<dbReference type="GO" id="GO:0140359">
    <property type="term" value="F:ABC-type transporter activity"/>
    <property type="evidence" value="ECO:0007669"/>
    <property type="project" value="InterPro"/>
</dbReference>
<dbReference type="PANTHER" id="PTHR43077:SF10">
    <property type="entry name" value="TRANSPORT PERMEASE PROTEIN"/>
    <property type="match status" value="1"/>
</dbReference>
<feature type="transmembrane region" description="Helical" evidence="6">
    <location>
        <begin position="24"/>
        <end position="48"/>
    </location>
</feature>
<dbReference type="InterPro" id="IPR017501">
    <property type="entry name" value="Phage_infect_YhgE_C"/>
</dbReference>
<reference evidence="8 9" key="1">
    <citation type="submission" date="2017-05" db="EMBL/GenBank/DDBJ databases">
        <title>Vagococcus spp. assemblies.</title>
        <authorList>
            <person name="Gulvik C.A."/>
        </authorList>
    </citation>
    <scope>NUCLEOTIDE SEQUENCE [LARGE SCALE GENOMIC DNA]</scope>
    <source>
        <strain evidence="8 9">CCUG 41755</strain>
    </source>
</reference>
<dbReference type="InterPro" id="IPR051328">
    <property type="entry name" value="T7SS_ABC-Transporter"/>
</dbReference>
<evidence type="ECO:0000256" key="3">
    <source>
        <dbReference type="ARBA" id="ARBA00022989"/>
    </source>
</evidence>
<dbReference type="NCBIfam" id="TIGR03061">
    <property type="entry name" value="pip_yhgE_Nterm"/>
    <property type="match status" value="1"/>
</dbReference>
<dbReference type="RefSeq" id="WP_126831122.1">
    <property type="nucleotide sequence ID" value="NZ_CBCRYB010000003.1"/>
</dbReference>
<organism evidence="8 9">
    <name type="scientific">Vagococcus fessus</name>
    <dbReference type="NCBI Taxonomy" id="120370"/>
    <lineage>
        <taxon>Bacteria</taxon>
        <taxon>Bacillati</taxon>
        <taxon>Bacillota</taxon>
        <taxon>Bacilli</taxon>
        <taxon>Lactobacillales</taxon>
        <taxon>Enterococcaceae</taxon>
        <taxon>Vagococcus</taxon>
    </lineage>
</organism>
<evidence type="ECO:0000256" key="5">
    <source>
        <dbReference type="SAM" id="Coils"/>
    </source>
</evidence>
<feature type="coiled-coil region" evidence="5">
    <location>
        <begin position="538"/>
        <end position="565"/>
    </location>
</feature>
<dbReference type="GO" id="GO:0016020">
    <property type="term" value="C:membrane"/>
    <property type="evidence" value="ECO:0007669"/>
    <property type="project" value="UniProtKB-SubCell"/>
</dbReference>
<dbReference type="Gene3D" id="3.40.1710.10">
    <property type="entry name" value="abc type-2 transporter like domain"/>
    <property type="match status" value="1"/>
</dbReference>
<feature type="coiled-coil region" evidence="5">
    <location>
        <begin position="212"/>
        <end position="239"/>
    </location>
</feature>
<feature type="transmembrane region" description="Helical" evidence="6">
    <location>
        <begin position="865"/>
        <end position="884"/>
    </location>
</feature>